<evidence type="ECO:0000259" key="2">
    <source>
        <dbReference type="PROSITE" id="PS51819"/>
    </source>
</evidence>
<sequence length="150" mass="17321">MRILILSLLLLVITANTDAQEVKIAVQLNHTAIYVKDLQKSAFFYEHVIGLDTIPEPFRIGRHKWFRTGPKMALHIILGATELKEYYKNQHTCFSVSDMQSFVARLKKNNVVFEDVNGNQGAITKRVDGVQQIWFRDPDGYWIEVNDARE</sequence>
<evidence type="ECO:0000313" key="3">
    <source>
        <dbReference type="EMBL" id="BFG70749.1"/>
    </source>
</evidence>
<feature type="domain" description="VOC" evidence="2">
    <location>
        <begin position="27"/>
        <end position="148"/>
    </location>
</feature>
<dbReference type="Pfam" id="PF00903">
    <property type="entry name" value="Glyoxalase"/>
    <property type="match status" value="1"/>
</dbReference>
<keyword evidence="1" id="KW-0732">Signal</keyword>
<dbReference type="PROSITE" id="PS51819">
    <property type="entry name" value="VOC"/>
    <property type="match status" value="1"/>
</dbReference>
<dbReference type="RefSeq" id="WP_353548387.1">
    <property type="nucleotide sequence ID" value="NZ_AP029612.1"/>
</dbReference>
<dbReference type="InterPro" id="IPR037523">
    <property type="entry name" value="VOC_core"/>
</dbReference>
<organism evidence="3">
    <name type="scientific">Sediminibacterium sp. KACHI17</name>
    <dbReference type="NCBI Taxonomy" id="1751071"/>
    <lineage>
        <taxon>Bacteria</taxon>
        <taxon>Pseudomonadati</taxon>
        <taxon>Bacteroidota</taxon>
        <taxon>Chitinophagia</taxon>
        <taxon>Chitinophagales</taxon>
        <taxon>Chitinophagaceae</taxon>
        <taxon>Sediminibacterium</taxon>
    </lineage>
</organism>
<proteinExistence type="predicted"/>
<dbReference type="InterPro" id="IPR050383">
    <property type="entry name" value="GlyoxalaseI/FosfomycinResist"/>
</dbReference>
<gene>
    <name evidence="3" type="ORF">KACHI17_16300</name>
</gene>
<reference evidence="3" key="1">
    <citation type="submission" date="2024-02" db="EMBL/GenBank/DDBJ databases">
        <title>Sediminibacterium planktonica sp. nov. and Sediminibacterium longus sp. nov., isolated from surface lake and river water.</title>
        <authorList>
            <person name="Watanabe K."/>
            <person name="Takemine S."/>
            <person name="Ishii Y."/>
            <person name="Ogata Y."/>
            <person name="Shindo C."/>
            <person name="Suda W."/>
        </authorList>
    </citation>
    <scope>NUCLEOTIDE SEQUENCE</scope>
    <source>
        <strain evidence="3">KACHI17</strain>
    </source>
</reference>
<protein>
    <recommendedName>
        <fullName evidence="2">VOC domain-containing protein</fullName>
    </recommendedName>
</protein>
<accession>A0AAT9GJE8</accession>
<dbReference type="PANTHER" id="PTHR21366">
    <property type="entry name" value="GLYOXALASE FAMILY PROTEIN"/>
    <property type="match status" value="1"/>
</dbReference>
<dbReference type="PANTHER" id="PTHR21366:SF22">
    <property type="entry name" value="VOC DOMAIN-CONTAINING PROTEIN"/>
    <property type="match status" value="1"/>
</dbReference>
<dbReference type="InterPro" id="IPR004360">
    <property type="entry name" value="Glyas_Fos-R_dOase_dom"/>
</dbReference>
<feature type="signal peptide" evidence="1">
    <location>
        <begin position="1"/>
        <end position="19"/>
    </location>
</feature>
<dbReference type="Gene3D" id="3.10.180.10">
    <property type="entry name" value="2,3-Dihydroxybiphenyl 1,2-Dioxygenase, domain 1"/>
    <property type="match status" value="1"/>
</dbReference>
<name>A0AAT9GJE8_9BACT</name>
<dbReference type="SUPFAM" id="SSF54593">
    <property type="entry name" value="Glyoxalase/Bleomycin resistance protein/Dihydroxybiphenyl dioxygenase"/>
    <property type="match status" value="1"/>
</dbReference>
<dbReference type="AlphaFoldDB" id="A0AAT9GJE8"/>
<feature type="chain" id="PRO_5043512856" description="VOC domain-containing protein" evidence="1">
    <location>
        <begin position="20"/>
        <end position="150"/>
    </location>
</feature>
<dbReference type="EMBL" id="AP029612">
    <property type="protein sequence ID" value="BFG70749.1"/>
    <property type="molecule type" value="Genomic_DNA"/>
</dbReference>
<dbReference type="InterPro" id="IPR029068">
    <property type="entry name" value="Glyas_Bleomycin-R_OHBP_Dase"/>
</dbReference>
<evidence type="ECO:0000256" key="1">
    <source>
        <dbReference type="SAM" id="SignalP"/>
    </source>
</evidence>